<name>W7UY01_RUMFL</name>
<dbReference type="InterPro" id="IPR006439">
    <property type="entry name" value="HAD-SF_hydro_IA"/>
</dbReference>
<dbReference type="SUPFAM" id="SSF56784">
    <property type="entry name" value="HAD-like"/>
    <property type="match status" value="1"/>
</dbReference>
<evidence type="ECO:0000313" key="2">
    <source>
        <dbReference type="Proteomes" id="UP000019365"/>
    </source>
</evidence>
<dbReference type="PATRIC" id="fig|1341157.4.peg.1933"/>
<dbReference type="RefSeq" id="WP_242836294.1">
    <property type="nucleotide sequence ID" value="NZ_ATAX01000025.1"/>
</dbReference>
<dbReference type="AlphaFoldDB" id="W7UY01"/>
<dbReference type="NCBIfam" id="TIGR01509">
    <property type="entry name" value="HAD-SF-IA-v3"/>
    <property type="match status" value="1"/>
</dbReference>
<protein>
    <submittedName>
        <fullName evidence="1">Uncharacterized protein</fullName>
    </submittedName>
</protein>
<organism evidence="1 2">
    <name type="scientific">Ruminococcus flavefaciens 007c</name>
    <dbReference type="NCBI Taxonomy" id="1341157"/>
    <lineage>
        <taxon>Bacteria</taxon>
        <taxon>Bacillati</taxon>
        <taxon>Bacillota</taxon>
        <taxon>Clostridia</taxon>
        <taxon>Eubacteriales</taxon>
        <taxon>Oscillospiraceae</taxon>
        <taxon>Ruminococcus</taxon>
    </lineage>
</organism>
<evidence type="ECO:0000313" key="1">
    <source>
        <dbReference type="EMBL" id="EWM53525.1"/>
    </source>
</evidence>
<dbReference type="InterPro" id="IPR023214">
    <property type="entry name" value="HAD_sf"/>
</dbReference>
<sequence length="227" mass="25799">MIMQLTRKDRNDLIKGVIFDLDGTLLDSMTVWSSIDREFLIENGITDPPPEVSDVVKKMTVDESSQYFIDRFGLKCTKEYVIWRIEDMVRQRYEEQIPLKPYAGEVLDFLDSCNIPYGIATATYKGLAVAALKRCRVYDRFRFLLTDEEYPAGKNFPDIFLGGSERLGSSPEETLVVEDSLHCIETALGAGFSVCGVYDPVAEADAPRIKELSDYYIRSLDEIISIF</sequence>
<comment type="caution">
    <text evidence="1">The sequence shown here is derived from an EMBL/GenBank/DDBJ whole genome shotgun (WGS) entry which is preliminary data.</text>
</comment>
<gene>
    <name evidence="1" type="ORF">RF007C_07535</name>
</gene>
<dbReference type="InterPro" id="IPR023198">
    <property type="entry name" value="PGP-like_dom2"/>
</dbReference>
<dbReference type="SFLD" id="SFLDS00003">
    <property type="entry name" value="Haloacid_Dehalogenase"/>
    <property type="match status" value="1"/>
</dbReference>
<dbReference type="Gene3D" id="3.40.50.1000">
    <property type="entry name" value="HAD superfamily/HAD-like"/>
    <property type="match status" value="1"/>
</dbReference>
<dbReference type="InterPro" id="IPR036412">
    <property type="entry name" value="HAD-like_sf"/>
</dbReference>
<dbReference type="Proteomes" id="UP000019365">
    <property type="component" value="Unassembled WGS sequence"/>
</dbReference>
<reference evidence="1 2" key="1">
    <citation type="journal article" date="2014" name="PLoS ONE">
        <title>Rumen cellulosomics: divergent fiber-degrading strategies revealed by comparative genome-wide analysis of six ruminococcal strains.</title>
        <authorList>
            <person name="Dassa B."/>
            <person name="Borovok I."/>
            <person name="Ruimy-Israeli V."/>
            <person name="Lamed R."/>
            <person name="Flint H.J."/>
            <person name="Duncan S.H."/>
            <person name="Henrissat B."/>
            <person name="Coutinho P."/>
            <person name="Morrison M."/>
            <person name="Mosoni P."/>
            <person name="Yeoman C.J."/>
            <person name="White B.A."/>
            <person name="Bayer E.A."/>
        </authorList>
    </citation>
    <scope>NUCLEOTIDE SEQUENCE [LARGE SCALE GENOMIC DNA]</scope>
    <source>
        <strain evidence="1 2">007c</strain>
    </source>
</reference>
<dbReference type="CDD" id="cd07505">
    <property type="entry name" value="HAD_BPGM-like"/>
    <property type="match status" value="1"/>
</dbReference>
<dbReference type="EMBL" id="ATAX01000025">
    <property type="protein sequence ID" value="EWM53525.1"/>
    <property type="molecule type" value="Genomic_DNA"/>
</dbReference>
<accession>W7UY01</accession>
<dbReference type="PANTHER" id="PTHR18901:SF38">
    <property type="entry name" value="PSEUDOURIDINE-5'-PHOSPHATASE"/>
    <property type="match status" value="1"/>
</dbReference>
<dbReference type="PRINTS" id="PR00413">
    <property type="entry name" value="HADHALOGNASE"/>
</dbReference>
<proteinExistence type="predicted"/>
<keyword evidence="2" id="KW-1185">Reference proteome</keyword>
<dbReference type="SFLD" id="SFLDG01129">
    <property type="entry name" value="C1.5:_HAD__Beta-PGM__Phosphata"/>
    <property type="match status" value="1"/>
</dbReference>
<dbReference type="InterPro" id="IPR041492">
    <property type="entry name" value="HAD_2"/>
</dbReference>
<dbReference type="GO" id="GO:0016791">
    <property type="term" value="F:phosphatase activity"/>
    <property type="evidence" value="ECO:0007669"/>
    <property type="project" value="TreeGrafter"/>
</dbReference>
<dbReference type="Gene3D" id="1.10.150.240">
    <property type="entry name" value="Putative phosphatase, domain 2"/>
    <property type="match status" value="1"/>
</dbReference>
<dbReference type="PANTHER" id="PTHR18901">
    <property type="entry name" value="2-DEOXYGLUCOSE-6-PHOSPHATE PHOSPHATASE 2"/>
    <property type="match status" value="1"/>
</dbReference>
<dbReference type="eggNOG" id="COG0637">
    <property type="taxonomic scope" value="Bacteria"/>
</dbReference>
<dbReference type="Pfam" id="PF13419">
    <property type="entry name" value="HAD_2"/>
    <property type="match status" value="1"/>
</dbReference>